<proteinExistence type="predicted"/>
<keyword evidence="2" id="KW-1185">Reference proteome</keyword>
<dbReference type="EMBL" id="BPLR01005815">
    <property type="protein sequence ID" value="GIY05186.1"/>
    <property type="molecule type" value="Genomic_DNA"/>
</dbReference>
<reference evidence="1 2" key="1">
    <citation type="submission" date="2021-06" db="EMBL/GenBank/DDBJ databases">
        <title>Caerostris extrusa draft genome.</title>
        <authorList>
            <person name="Kono N."/>
            <person name="Arakawa K."/>
        </authorList>
    </citation>
    <scope>NUCLEOTIDE SEQUENCE [LARGE SCALE GENOMIC DNA]</scope>
</reference>
<accession>A0AAV4QAT5</accession>
<organism evidence="1 2">
    <name type="scientific">Caerostris extrusa</name>
    <name type="common">Bark spider</name>
    <name type="synonym">Caerostris bankana</name>
    <dbReference type="NCBI Taxonomy" id="172846"/>
    <lineage>
        <taxon>Eukaryota</taxon>
        <taxon>Metazoa</taxon>
        <taxon>Ecdysozoa</taxon>
        <taxon>Arthropoda</taxon>
        <taxon>Chelicerata</taxon>
        <taxon>Arachnida</taxon>
        <taxon>Araneae</taxon>
        <taxon>Araneomorphae</taxon>
        <taxon>Entelegynae</taxon>
        <taxon>Araneoidea</taxon>
        <taxon>Araneidae</taxon>
        <taxon>Caerostris</taxon>
    </lineage>
</organism>
<sequence length="91" mass="10710">MYLTECDHNWMRITCRPVMAHGPLFEDSCFRRLKEMMQSFRKIAECLPSDYTERSCILSGKVDGTYRHRPGGVFCRRPKGRKAKCRHRIVG</sequence>
<name>A0AAV4QAT5_CAEEX</name>
<dbReference type="AlphaFoldDB" id="A0AAV4QAT5"/>
<evidence type="ECO:0000313" key="2">
    <source>
        <dbReference type="Proteomes" id="UP001054945"/>
    </source>
</evidence>
<protein>
    <submittedName>
        <fullName evidence="1">Uncharacterized protein</fullName>
    </submittedName>
</protein>
<evidence type="ECO:0000313" key="1">
    <source>
        <dbReference type="EMBL" id="GIY05186.1"/>
    </source>
</evidence>
<gene>
    <name evidence="1" type="ORF">CEXT_287601</name>
</gene>
<comment type="caution">
    <text evidence="1">The sequence shown here is derived from an EMBL/GenBank/DDBJ whole genome shotgun (WGS) entry which is preliminary data.</text>
</comment>
<dbReference type="Proteomes" id="UP001054945">
    <property type="component" value="Unassembled WGS sequence"/>
</dbReference>